<dbReference type="Gene3D" id="1.10.10.1710">
    <property type="entry name" value="Deoxyribodipyrimidine photolyase-related"/>
    <property type="match status" value="1"/>
</dbReference>
<keyword evidence="2" id="KW-1185">Reference proteome</keyword>
<evidence type="ECO:0000313" key="2">
    <source>
        <dbReference type="Proteomes" id="UP000250079"/>
    </source>
</evidence>
<dbReference type="InterPro" id="IPR036134">
    <property type="entry name" value="Crypto/Photolyase_FAD-like_sf"/>
</dbReference>
<dbReference type="Proteomes" id="UP000250079">
    <property type="component" value="Chromosome"/>
</dbReference>
<dbReference type="PANTHER" id="PTHR38657:SF1">
    <property type="entry name" value="SLR1343 PROTEIN"/>
    <property type="match status" value="1"/>
</dbReference>
<reference evidence="1 2" key="1">
    <citation type="submission" date="2016-12" db="EMBL/GenBank/DDBJ databases">
        <authorList>
            <person name="Song W.-J."/>
            <person name="Kurnit D.M."/>
        </authorList>
    </citation>
    <scope>NUCLEOTIDE SEQUENCE [LARGE SCALE GENOMIC DNA]</scope>
    <source>
        <strain evidence="1 2">IMCC3135</strain>
    </source>
</reference>
<dbReference type="Pfam" id="PF04244">
    <property type="entry name" value="DPRP"/>
    <property type="match status" value="1"/>
</dbReference>
<gene>
    <name evidence="1" type="primary">phrB</name>
    <name evidence="1" type="ORF">IMCC3135_30365</name>
</gene>
<dbReference type="Gene3D" id="1.10.579.10">
    <property type="entry name" value="DNA Cyclobutane Dipyrimidine Photolyase, subunit A, domain 3"/>
    <property type="match status" value="1"/>
</dbReference>
<dbReference type="InterPro" id="IPR052551">
    <property type="entry name" value="UV-DNA_repair_photolyase"/>
</dbReference>
<dbReference type="AlphaFoldDB" id="A0A2Z2NXE5"/>
<dbReference type="Gene3D" id="3.40.50.620">
    <property type="entry name" value="HUPs"/>
    <property type="match status" value="1"/>
</dbReference>
<dbReference type="Gene3D" id="1.25.40.80">
    <property type="match status" value="1"/>
</dbReference>
<organism evidence="1 2">
    <name type="scientific">Granulosicoccus antarcticus IMCC3135</name>
    <dbReference type="NCBI Taxonomy" id="1192854"/>
    <lineage>
        <taxon>Bacteria</taxon>
        <taxon>Pseudomonadati</taxon>
        <taxon>Pseudomonadota</taxon>
        <taxon>Gammaproteobacteria</taxon>
        <taxon>Chromatiales</taxon>
        <taxon>Granulosicoccaceae</taxon>
        <taxon>Granulosicoccus</taxon>
    </lineage>
</organism>
<protein>
    <submittedName>
        <fullName evidence="1">(6-4) photolyase</fullName>
        <ecNumber evidence="1">4.1.99.13</ecNumber>
    </submittedName>
</protein>
<proteinExistence type="predicted"/>
<dbReference type="InterPro" id="IPR007357">
    <property type="entry name" value="PhrB-like"/>
</dbReference>
<dbReference type="SUPFAM" id="SSF48173">
    <property type="entry name" value="Cryptochrome/photolyase FAD-binding domain"/>
    <property type="match status" value="1"/>
</dbReference>
<keyword evidence="1" id="KW-0456">Lyase</keyword>
<dbReference type="EMBL" id="CP018632">
    <property type="protein sequence ID" value="ASJ76122.1"/>
    <property type="molecule type" value="Genomic_DNA"/>
</dbReference>
<accession>A0A2Z2NXE5</accession>
<dbReference type="KEGG" id="gai:IMCC3135_30365"/>
<dbReference type="RefSeq" id="WP_088922165.1">
    <property type="nucleotide sequence ID" value="NZ_CP018632.1"/>
</dbReference>
<name>A0A2Z2NXE5_9GAMM</name>
<dbReference type="OrthoDB" id="5288100at2"/>
<dbReference type="PANTHER" id="PTHR38657">
    <property type="entry name" value="SLR1343 PROTEIN"/>
    <property type="match status" value="1"/>
</dbReference>
<dbReference type="GO" id="GO:0003914">
    <property type="term" value="F:DNA (6-4) photolyase activity"/>
    <property type="evidence" value="ECO:0007669"/>
    <property type="project" value="UniProtKB-EC"/>
</dbReference>
<dbReference type="EC" id="4.1.99.13" evidence="1"/>
<dbReference type="InterPro" id="IPR014729">
    <property type="entry name" value="Rossmann-like_a/b/a_fold"/>
</dbReference>
<evidence type="ECO:0000313" key="1">
    <source>
        <dbReference type="EMBL" id="ASJ76122.1"/>
    </source>
</evidence>
<sequence length="495" mass="58048">MQTAALIFPHQLFDQHPAIRDDLEKVYLVEESLFFGDDRYPLTFHRQKLAYHLATLDAYEKRLKQQHPVERIAYTGKSSLLDTLMVRLAENGCDCLRVVDVHDFELNKRLHRSCAKSQIELVILPTPAFLNTPEENQDFRSGRKRWFMADFYQWQRRRFDVLMEDGKPAGGQWSFDEDNRKKMPTAEIKLIQPLPVKQRTARIRRACDQADKLIPDARGHLHDWLYPTTHEEAADWLDRFCAERFAKFGPFEDAMVHGQSFLHHSVLTPMLNTGLLTPQQVLDTALAAQKEYKIPLNSVEGFIRQLIGWREFMRATYDDLGVRMRTTNHWQHHNPLPDGFYTAETGIAPIDDCIGRVLETGYCHHIERLMLLGGFLFLCEVDPDEIYRWFMEMFIDAYDWVMVPNVYAMSQNADGGLITTKPYFSGSNYVLKMSNYQRGDWCDIWDGLYWRWIWKQRKALSGNPRWAMMCRAAEKMDAEKRQNHLNCAEAYLESM</sequence>